<dbReference type="Proteomes" id="UP001165740">
    <property type="component" value="Chromosome 5"/>
</dbReference>
<feature type="domain" description="C-type lectin" evidence="3">
    <location>
        <begin position="207"/>
        <end position="315"/>
    </location>
</feature>
<feature type="signal peptide" evidence="2">
    <location>
        <begin position="1"/>
        <end position="18"/>
    </location>
</feature>
<evidence type="ECO:0000256" key="2">
    <source>
        <dbReference type="SAM" id="SignalP"/>
    </source>
</evidence>
<reference evidence="5" key="1">
    <citation type="submission" date="2025-08" db="UniProtKB">
        <authorList>
            <consortium name="RefSeq"/>
        </authorList>
    </citation>
    <scope>IDENTIFICATION</scope>
</reference>
<dbReference type="OrthoDB" id="6083555at2759"/>
<dbReference type="GeneID" id="106069558"/>
<evidence type="ECO:0000256" key="1">
    <source>
        <dbReference type="SAM" id="Coils"/>
    </source>
</evidence>
<dbReference type="OMA" id="LAVIDIW"/>
<protein>
    <submittedName>
        <fullName evidence="5">Uncharacterized protein LOC106069558</fullName>
    </submittedName>
</protein>
<dbReference type="PROSITE" id="PS50041">
    <property type="entry name" value="C_TYPE_LECTIN_2"/>
    <property type="match status" value="1"/>
</dbReference>
<keyword evidence="4" id="KW-1185">Reference proteome</keyword>
<name>A0A9W3AAB7_BIOGL</name>
<evidence type="ECO:0000313" key="5">
    <source>
        <dbReference type="RefSeq" id="XP_055884247.1"/>
    </source>
</evidence>
<dbReference type="AlphaFoldDB" id="A0A9W3AAB7"/>
<sequence length="344" mass="39112">MVAFSLVLIYQLIIATQAALVIDVQPSRIKPGLTNSLVVNCSITDNKVPQMLQIYSLVLSRVSPSRNDSFEELIILNYNDRNSSLKSSNVPEGSIGINGASHISLTWPNPSYRDASKYRCEARGLSTNFNKISATAYASVETDEPSIKSVVDELLLLRKETYYTVNSLKEVKQKYTSLNEDLQKSVNKLSTEKQLSKNSLFHASNQSQGRRYYLSRRQFSNEVNQAEATCLYYGGYLAEIDTTDEYTFIVNFLKLLLANDSRIDFVLTGLMDPENDGIWTHIHSKKDSKFLPWAKDEPKNQVNNNCLWLDRGNNWLYRTFPCYVTGENLRFLCEIPEEAPIVPK</sequence>
<organism evidence="4 5">
    <name type="scientific">Biomphalaria glabrata</name>
    <name type="common">Bloodfluke planorb</name>
    <name type="synonym">Freshwater snail</name>
    <dbReference type="NCBI Taxonomy" id="6526"/>
    <lineage>
        <taxon>Eukaryota</taxon>
        <taxon>Metazoa</taxon>
        <taxon>Spiralia</taxon>
        <taxon>Lophotrochozoa</taxon>
        <taxon>Mollusca</taxon>
        <taxon>Gastropoda</taxon>
        <taxon>Heterobranchia</taxon>
        <taxon>Euthyneura</taxon>
        <taxon>Panpulmonata</taxon>
        <taxon>Hygrophila</taxon>
        <taxon>Lymnaeoidea</taxon>
        <taxon>Planorbidae</taxon>
        <taxon>Biomphalaria</taxon>
    </lineage>
</organism>
<dbReference type="SUPFAM" id="SSF56436">
    <property type="entry name" value="C-type lectin-like"/>
    <property type="match status" value="1"/>
</dbReference>
<dbReference type="RefSeq" id="XP_055884247.1">
    <property type="nucleotide sequence ID" value="XM_056028272.1"/>
</dbReference>
<dbReference type="Pfam" id="PF00059">
    <property type="entry name" value="Lectin_C"/>
    <property type="match status" value="1"/>
</dbReference>
<accession>A0A9W3AAB7</accession>
<feature type="chain" id="PRO_5040875644" evidence="2">
    <location>
        <begin position="19"/>
        <end position="344"/>
    </location>
</feature>
<gene>
    <name evidence="5" type="primary">LOC106069558</name>
</gene>
<evidence type="ECO:0000259" key="3">
    <source>
        <dbReference type="PROSITE" id="PS50041"/>
    </source>
</evidence>
<dbReference type="CDD" id="cd00037">
    <property type="entry name" value="CLECT"/>
    <property type="match status" value="1"/>
</dbReference>
<evidence type="ECO:0000313" key="4">
    <source>
        <dbReference type="Proteomes" id="UP001165740"/>
    </source>
</evidence>
<dbReference type="InterPro" id="IPR016186">
    <property type="entry name" value="C-type_lectin-like/link_sf"/>
</dbReference>
<keyword evidence="2" id="KW-0732">Signal</keyword>
<keyword evidence="1" id="KW-0175">Coiled coil</keyword>
<proteinExistence type="predicted"/>
<dbReference type="InterPro" id="IPR001304">
    <property type="entry name" value="C-type_lectin-like"/>
</dbReference>
<feature type="coiled-coil region" evidence="1">
    <location>
        <begin position="165"/>
        <end position="192"/>
    </location>
</feature>
<dbReference type="InterPro" id="IPR016187">
    <property type="entry name" value="CTDL_fold"/>
</dbReference>
<dbReference type="SMART" id="SM00034">
    <property type="entry name" value="CLECT"/>
    <property type="match status" value="1"/>
</dbReference>
<dbReference type="Gene3D" id="3.10.100.10">
    <property type="entry name" value="Mannose-Binding Protein A, subunit A"/>
    <property type="match status" value="1"/>
</dbReference>